<dbReference type="EMBL" id="AMRL01000002">
    <property type="protein sequence ID" value="EKE78427.1"/>
    <property type="molecule type" value="Genomic_DNA"/>
</dbReference>
<evidence type="ECO:0000313" key="3">
    <source>
        <dbReference type="Proteomes" id="UP000006746"/>
    </source>
</evidence>
<dbReference type="PATRIC" id="fig|1207063.3.peg.541"/>
<keyword evidence="3" id="KW-1185">Reference proteome</keyword>
<dbReference type="Proteomes" id="UP000006746">
    <property type="component" value="Unassembled WGS sequence"/>
</dbReference>
<protein>
    <recommendedName>
        <fullName evidence="4">Bacteriophage tail tape measure N-terminal domain-containing protein</fullName>
    </recommendedName>
</protein>
<evidence type="ECO:0000313" key="2">
    <source>
        <dbReference type="EMBL" id="EKE78427.1"/>
    </source>
</evidence>
<dbReference type="PANTHER" id="PTHR38812:SF2">
    <property type="entry name" value="MU-LIKE PROPHAGE FLUMU PROTEIN GP42"/>
    <property type="match status" value="1"/>
</dbReference>
<dbReference type="eggNOG" id="COG3941">
    <property type="taxonomic scope" value="Bacteria"/>
</dbReference>
<dbReference type="RefSeq" id="WP_008943150.1">
    <property type="nucleotide sequence ID" value="NZ_AMRL01000002.1"/>
</dbReference>
<sequence>MALRLNVLLTATADGLKGELRMTQAEMGKLRQEARQVSQEAGGTGQALDRVGRSTDTLRGRLFNLRTAFAALGLGLAAREFFNVNLTAERLSAQLETTTGSVTGARNAFAELEKFAARTPFSLDQITEAFIRLNNLGLKASEEALLSYSDISAGMGRDIMQWVEAVADAVTGEFERLKEFGIRASQDGDRVRLTFKGITTEIGKSAAEIETFLIRLGQVNFAGASELQMARLTGRISNLADEYAKFVRLVGGGAFVPAISAAIGDLNDQIAESGKAIRDFGTQLSFGLAEGLESLLLVGATSVEVLEPVVGAAGDLVMGLWSGWASLATSLGVDPSWGILAAILFGKIGVIAVAGLGAVQSMLDWFDQRVADSITWLQNQSRRLFGLEEREAPNVLDRRSSIRDGYLAEMNALMGELNSIGANGGNVAEGIDSAVNEGLTTTVSERLRRIADSVREVIEQFRAAPPAAEDTAGALDGLGGSAARTAQLTAEQGKQLQTLRDQLDPVAAKWREVDKQARLLEQGLAAGAITYEQYLDLIEAIGREVELWSREQDAASTSVRRQAEDMELSNQLRRLELEGTEQSRQKIIELTTARELERLEIERTQALLAAQPEQYAAINAAYDRLRDAIMDEGQVKQLERIQAQANPLAKAFETAAESIQRSFSDAFTSIFRNGRLRFDELGDSIKDIFARTLGEMATLAIARPIIVPMVQQLGSFMGVGQQAINGVTNNLGGGSGFGLGQLPGGGAGLYNSFATGSVGRFLGLSTLVDDGVGGGFAQMTGLGSALGDGFAASPWGILGSLGANALGLGGGIGGTIGGVVGSIGGGAAGSALLGTILGSAAGPVGAVLGSFLGTALGGLLGNSKPSDKTASFQGLLGSDFLKTEDGADDASRQNRDAMQTAVETAVPAVLTLLGSSLTDMSRFYLDAATGQRDGNRFWLYDTGGADLAGQPASARPEAIASGTFDSAEALLGAIVKAITDQVEGLSAVMQTVLDQVDFSDIESAVNDLQLARVYEELGQVAETVPEAQAAIDAINSQFETLTEFAERYGLALDKVTEAQADALAELESGFVDGLRDQILQLTDPAAAQVAELDKWRAAQIRNAEAIGQANGRVGASSEALAAIQELYAIRLQAITGEVAENVSVLTEATRTLYLDQISAVTAFRDDLARKADDFRRIIDSMNRTQLSLLLDSDLSPLSPQARYQEAERQFEEMARRARLGDQDAAEQLPEIVRAFLEASRAYFGDAQAYNADFQRGQDVLEETKSVAQRHLTTAEQQLGRLDSQIALLREQLDTERLLVTSFEQAIGILDGIKAALDALATPQKGVPSNAGGSGYVYPTSGLDAAARNVEAVIDQYRVGKAGGDGISKEQRDAALSAILAELAPEDRATVGGMLDIDNWSATDNPFKNLAGYASGGRITGGIAGVDSVPVMTMPDEFVIRSASARRIGFDALEQMNRTGTLPGTGNGGSDLSPLVGAIGQTTDAVMAAGDAQAAATAALADEMAGMKQAIAAQGAQIADLAQKLEKRRVA</sequence>
<dbReference type="eggNOG" id="COG0576">
    <property type="taxonomic scope" value="Bacteria"/>
</dbReference>
<dbReference type="InterPro" id="IPR053058">
    <property type="entry name" value="Mulikevirus_tape_measure"/>
</dbReference>
<evidence type="ECO:0008006" key="4">
    <source>
        <dbReference type="Google" id="ProtNLM"/>
    </source>
</evidence>
<dbReference type="PANTHER" id="PTHR38812">
    <property type="entry name" value="MU-LIKE PROPHAGE FLUMU PROTEIN GP42"/>
    <property type="match status" value="1"/>
</dbReference>
<feature type="coiled-coil region" evidence="1">
    <location>
        <begin position="13"/>
        <end position="40"/>
    </location>
</feature>
<accession>K2JV41</accession>
<keyword evidence="1" id="KW-0175">Coiled coil</keyword>
<name>K2JV41_9PROT</name>
<evidence type="ECO:0000256" key="1">
    <source>
        <dbReference type="SAM" id="Coils"/>
    </source>
</evidence>
<comment type="caution">
    <text evidence="2">The sequence shown here is derived from an EMBL/GenBank/DDBJ whole genome shotgun (WGS) entry which is preliminary data.</text>
</comment>
<dbReference type="STRING" id="1207063.P24_02666"/>
<organism evidence="2 3">
    <name type="scientific">Oceanibaculum indicum P24</name>
    <dbReference type="NCBI Taxonomy" id="1207063"/>
    <lineage>
        <taxon>Bacteria</taxon>
        <taxon>Pseudomonadati</taxon>
        <taxon>Pseudomonadota</taxon>
        <taxon>Alphaproteobacteria</taxon>
        <taxon>Rhodospirillales</taxon>
        <taxon>Oceanibaculaceae</taxon>
        <taxon>Oceanibaculum</taxon>
    </lineage>
</organism>
<reference evidence="2 3" key="1">
    <citation type="journal article" date="2012" name="J. Bacteriol.">
        <title>Genome Sequence of Oceanibaculum indicum Type Strain P24.</title>
        <authorList>
            <person name="Lai Q."/>
            <person name="Shao Z."/>
        </authorList>
    </citation>
    <scope>NUCLEOTIDE SEQUENCE [LARGE SCALE GENOMIC DNA]</scope>
    <source>
        <strain evidence="2 3">P24</strain>
    </source>
</reference>
<gene>
    <name evidence="2" type="ORF">P24_02666</name>
</gene>
<proteinExistence type="predicted"/>